<name>A0ABM1F2U2_PRICU</name>
<evidence type="ECO:0000313" key="2">
    <source>
        <dbReference type="RefSeq" id="XP_014678763.1"/>
    </source>
</evidence>
<sequence length="115" mass="13545">MLKPVGAKTFQEYSTLIFLPYLRAQLRNAIRVDIVWDVYLEESLKFATREKRGKGIRRRVAASNTIPGNWQEFLRLADNKTKLFRFLAHQVLENLSTEKEVYTTCDQHLLCTRVR</sequence>
<gene>
    <name evidence="2" type="primary">LOC106818580</name>
</gene>
<evidence type="ECO:0000313" key="1">
    <source>
        <dbReference type="Proteomes" id="UP000695022"/>
    </source>
</evidence>
<organism evidence="1 2">
    <name type="scientific">Priapulus caudatus</name>
    <name type="common">Priapulid worm</name>
    <dbReference type="NCBI Taxonomy" id="37621"/>
    <lineage>
        <taxon>Eukaryota</taxon>
        <taxon>Metazoa</taxon>
        <taxon>Ecdysozoa</taxon>
        <taxon>Scalidophora</taxon>
        <taxon>Priapulida</taxon>
        <taxon>Priapulimorpha</taxon>
        <taxon>Priapulimorphida</taxon>
        <taxon>Priapulidae</taxon>
        <taxon>Priapulus</taxon>
    </lineage>
</organism>
<dbReference type="Proteomes" id="UP000695022">
    <property type="component" value="Unplaced"/>
</dbReference>
<dbReference type="RefSeq" id="XP_014678763.1">
    <property type="nucleotide sequence ID" value="XM_014823277.1"/>
</dbReference>
<dbReference type="GeneID" id="106818580"/>
<protein>
    <submittedName>
        <fullName evidence="2">Uncharacterized protein LOC106818580</fullName>
    </submittedName>
</protein>
<proteinExistence type="predicted"/>
<reference evidence="2" key="1">
    <citation type="submission" date="2025-08" db="UniProtKB">
        <authorList>
            <consortium name="RefSeq"/>
        </authorList>
    </citation>
    <scope>IDENTIFICATION</scope>
</reference>
<keyword evidence="1" id="KW-1185">Reference proteome</keyword>
<accession>A0ABM1F2U2</accession>